<feature type="compositionally biased region" description="Acidic residues" evidence="1">
    <location>
        <begin position="69"/>
        <end position="78"/>
    </location>
</feature>
<evidence type="ECO:0000256" key="1">
    <source>
        <dbReference type="SAM" id="MobiDB-lite"/>
    </source>
</evidence>
<evidence type="ECO:0008006" key="5">
    <source>
        <dbReference type="Google" id="ProtNLM"/>
    </source>
</evidence>
<keyword evidence="2" id="KW-0812">Transmembrane</keyword>
<dbReference type="AlphaFoldDB" id="A0AAV9WLZ2"/>
<feature type="compositionally biased region" description="Polar residues" evidence="1">
    <location>
        <begin position="1"/>
        <end position="12"/>
    </location>
</feature>
<evidence type="ECO:0000313" key="4">
    <source>
        <dbReference type="Proteomes" id="UP001370758"/>
    </source>
</evidence>
<protein>
    <recommendedName>
        <fullName evidence="5">Transmembrane protein</fullName>
    </recommendedName>
</protein>
<reference evidence="3 4" key="1">
    <citation type="submission" date="2023-08" db="EMBL/GenBank/DDBJ databases">
        <authorList>
            <person name="Palmer J.M."/>
        </authorList>
    </citation>
    <scope>NUCLEOTIDE SEQUENCE [LARGE SCALE GENOMIC DNA]</scope>
    <source>
        <strain evidence="3 4">TWF481</strain>
    </source>
</reference>
<dbReference type="EMBL" id="JAVHJL010000002">
    <property type="protein sequence ID" value="KAK6509822.1"/>
    <property type="molecule type" value="Genomic_DNA"/>
</dbReference>
<keyword evidence="4" id="KW-1185">Reference proteome</keyword>
<sequence length="164" mass="18529">MSNEPRSENITIATEAPPYLQSSKEEQEKQNPNFDSKENPTTEPVLFSRSALEAIEQDGRDVEAQQQKEEEEQPEEDVQPERRRDRACKCICIILLLFIILAALTGGLTAYGAMGCFKKENKGKRKCRGKGAYKSSATTFVSVRGSWSTYILAFAFEVMLFLMF</sequence>
<gene>
    <name evidence="3" type="ORF">TWF481_004551</name>
</gene>
<proteinExistence type="predicted"/>
<dbReference type="Proteomes" id="UP001370758">
    <property type="component" value="Unassembled WGS sequence"/>
</dbReference>
<feature type="region of interest" description="Disordered" evidence="1">
    <location>
        <begin position="1"/>
        <end position="80"/>
    </location>
</feature>
<feature type="compositionally biased region" description="Basic and acidic residues" evidence="1">
    <location>
        <begin position="23"/>
        <end position="40"/>
    </location>
</feature>
<evidence type="ECO:0000313" key="3">
    <source>
        <dbReference type="EMBL" id="KAK6509822.1"/>
    </source>
</evidence>
<feature type="transmembrane region" description="Helical" evidence="2">
    <location>
        <begin position="147"/>
        <end position="163"/>
    </location>
</feature>
<evidence type="ECO:0000256" key="2">
    <source>
        <dbReference type="SAM" id="Phobius"/>
    </source>
</evidence>
<comment type="caution">
    <text evidence="3">The sequence shown here is derived from an EMBL/GenBank/DDBJ whole genome shotgun (WGS) entry which is preliminary data.</text>
</comment>
<feature type="compositionally biased region" description="Basic and acidic residues" evidence="1">
    <location>
        <begin position="57"/>
        <end position="68"/>
    </location>
</feature>
<keyword evidence="2" id="KW-0472">Membrane</keyword>
<organism evidence="3 4">
    <name type="scientific">Arthrobotrys musiformis</name>
    <dbReference type="NCBI Taxonomy" id="47236"/>
    <lineage>
        <taxon>Eukaryota</taxon>
        <taxon>Fungi</taxon>
        <taxon>Dikarya</taxon>
        <taxon>Ascomycota</taxon>
        <taxon>Pezizomycotina</taxon>
        <taxon>Orbiliomycetes</taxon>
        <taxon>Orbiliales</taxon>
        <taxon>Orbiliaceae</taxon>
        <taxon>Arthrobotrys</taxon>
    </lineage>
</organism>
<accession>A0AAV9WLZ2</accession>
<name>A0AAV9WLZ2_9PEZI</name>
<feature type="transmembrane region" description="Helical" evidence="2">
    <location>
        <begin position="90"/>
        <end position="114"/>
    </location>
</feature>
<keyword evidence="2" id="KW-1133">Transmembrane helix</keyword>